<dbReference type="Pfam" id="PF00535">
    <property type="entry name" value="Glycos_transf_2"/>
    <property type="match status" value="1"/>
</dbReference>
<reference evidence="2 3" key="1">
    <citation type="submission" date="2016-04" db="EMBL/GenBank/DDBJ databases">
        <title>Complete Genome Sequence of Halotalea alkalilenta IHB B 13600.</title>
        <authorList>
            <person name="Swarnkar M.K."/>
            <person name="Sharma A."/>
            <person name="Kaushal K."/>
            <person name="Soni R."/>
            <person name="Rana S."/>
            <person name="Singh A.K."/>
            <person name="Gulati A."/>
        </authorList>
    </citation>
    <scope>NUCLEOTIDE SEQUENCE [LARGE SCALE GENOMIC DNA]</scope>
    <source>
        <strain evidence="2 3">IHB B 13600</strain>
    </source>
</reference>
<name>A0A172YI62_9GAMM</name>
<evidence type="ECO:0000313" key="3">
    <source>
        <dbReference type="Proteomes" id="UP000077875"/>
    </source>
</evidence>
<dbReference type="STRING" id="376489.A5892_16860"/>
<dbReference type="RefSeq" id="WP_064123784.1">
    <property type="nucleotide sequence ID" value="NZ_CP015243.1"/>
</dbReference>
<dbReference type="EMBL" id="CP015243">
    <property type="protein sequence ID" value="ANF58931.1"/>
    <property type="molecule type" value="Genomic_DNA"/>
</dbReference>
<sequence length="310" mass="35082">MNEWPLVSVIIPTHGRARYIEDALRSVLAQTYPKLEIVVVDDNGRGSEAQQEIQALLAGPEYDGVVYLVNEANGGVAAARNRGALAAKGEWLAFLDDDDVFERDKLRLQVEDLRSTQSSISLCSYTLTDEHLKAIRVERQPSIASIEAFLSTKSFTQASTQVIDRQLFARTRGFPEDLSYREDTILVMRALAAGGRLSTLAAPLFKHREHALARLSTKPREAADDERIYARWCSEQDVLLAQVSSRLQRQVRFKRTYKYFRQRRRFGREVSGQEVRALLWLAMRTGNFNKAVSIISRGMFSKALSPRSSQ</sequence>
<dbReference type="PANTHER" id="PTHR43685">
    <property type="entry name" value="GLYCOSYLTRANSFERASE"/>
    <property type="match status" value="1"/>
</dbReference>
<dbReference type="InterPro" id="IPR050834">
    <property type="entry name" value="Glycosyltransf_2"/>
</dbReference>
<organism evidence="2 3">
    <name type="scientific">Halotalea alkalilenta</name>
    <dbReference type="NCBI Taxonomy" id="376489"/>
    <lineage>
        <taxon>Bacteria</taxon>
        <taxon>Pseudomonadati</taxon>
        <taxon>Pseudomonadota</taxon>
        <taxon>Gammaproteobacteria</taxon>
        <taxon>Oceanospirillales</taxon>
        <taxon>Halomonadaceae</taxon>
        <taxon>Halotalea</taxon>
    </lineage>
</organism>
<gene>
    <name evidence="2" type="ORF">A5892_16860</name>
</gene>
<dbReference type="Gene3D" id="3.90.550.10">
    <property type="entry name" value="Spore Coat Polysaccharide Biosynthesis Protein SpsA, Chain A"/>
    <property type="match status" value="1"/>
</dbReference>
<dbReference type="SUPFAM" id="SSF53448">
    <property type="entry name" value="Nucleotide-diphospho-sugar transferases"/>
    <property type="match status" value="1"/>
</dbReference>
<dbReference type="AlphaFoldDB" id="A0A172YI62"/>
<dbReference type="PANTHER" id="PTHR43685:SF2">
    <property type="entry name" value="GLYCOSYLTRANSFERASE 2-LIKE DOMAIN-CONTAINING PROTEIN"/>
    <property type="match status" value="1"/>
</dbReference>
<evidence type="ECO:0000259" key="1">
    <source>
        <dbReference type="Pfam" id="PF00535"/>
    </source>
</evidence>
<keyword evidence="3" id="KW-1185">Reference proteome</keyword>
<dbReference type="InterPro" id="IPR029044">
    <property type="entry name" value="Nucleotide-diphossugar_trans"/>
</dbReference>
<proteinExistence type="predicted"/>
<protein>
    <recommendedName>
        <fullName evidence="1">Glycosyltransferase 2-like domain-containing protein</fullName>
    </recommendedName>
</protein>
<dbReference type="InterPro" id="IPR001173">
    <property type="entry name" value="Glyco_trans_2-like"/>
</dbReference>
<feature type="domain" description="Glycosyltransferase 2-like" evidence="1">
    <location>
        <begin position="8"/>
        <end position="140"/>
    </location>
</feature>
<dbReference type="Proteomes" id="UP000077875">
    <property type="component" value="Chromosome"/>
</dbReference>
<dbReference type="KEGG" id="haa:A5892_16860"/>
<evidence type="ECO:0000313" key="2">
    <source>
        <dbReference type="EMBL" id="ANF58931.1"/>
    </source>
</evidence>
<dbReference type="CDD" id="cd00761">
    <property type="entry name" value="Glyco_tranf_GTA_type"/>
    <property type="match status" value="1"/>
</dbReference>
<accession>A0A172YI62</accession>